<evidence type="ECO:0000256" key="3">
    <source>
        <dbReference type="SAM" id="Phobius"/>
    </source>
</evidence>
<feature type="transmembrane region" description="Helical" evidence="3">
    <location>
        <begin position="12"/>
        <end position="33"/>
    </location>
</feature>
<dbReference type="GO" id="GO:0006629">
    <property type="term" value="P:lipid metabolic process"/>
    <property type="evidence" value="ECO:0007669"/>
    <property type="project" value="InterPro"/>
</dbReference>
<feature type="transmembrane region" description="Helical" evidence="3">
    <location>
        <begin position="169"/>
        <end position="192"/>
    </location>
</feature>
<evidence type="ECO:0000313" key="6">
    <source>
        <dbReference type="Proteomes" id="UP000185984"/>
    </source>
</evidence>
<reference evidence="5 6" key="1">
    <citation type="submission" date="2016-11" db="EMBL/GenBank/DDBJ databases">
        <title>Draft Genome Sequences of Nine Cyanobacterial Strains from Diverse Habitats.</title>
        <authorList>
            <person name="Zhu T."/>
            <person name="Hou S."/>
            <person name="Lu X."/>
            <person name="Hess W.R."/>
        </authorList>
    </citation>
    <scope>NUCLEOTIDE SEQUENCE [LARGE SCALE GENOMIC DNA]</scope>
    <source>
        <strain evidence="5 6">5.2 s.c.1</strain>
    </source>
</reference>
<keyword evidence="3" id="KW-1133">Transmembrane helix</keyword>
<feature type="domain" description="Fatty acid desaturase" evidence="4">
    <location>
        <begin position="38"/>
        <end position="276"/>
    </location>
</feature>
<evidence type="ECO:0000256" key="2">
    <source>
        <dbReference type="ARBA" id="ARBA00008749"/>
    </source>
</evidence>
<gene>
    <name evidence="5" type="ORF">NIES1031_17010</name>
</gene>
<evidence type="ECO:0000259" key="4">
    <source>
        <dbReference type="Pfam" id="PF00487"/>
    </source>
</evidence>
<name>A0A1U7HKG1_9CHRO</name>
<comment type="cofactor">
    <cofactor evidence="1">
        <name>Fe(2+)</name>
        <dbReference type="ChEBI" id="CHEBI:29033"/>
    </cofactor>
</comment>
<keyword evidence="3" id="KW-0812">Transmembrane</keyword>
<evidence type="ECO:0000313" key="5">
    <source>
        <dbReference type="EMBL" id="OKH24041.1"/>
    </source>
</evidence>
<comment type="caution">
    <text evidence="5">The sequence shown here is derived from an EMBL/GenBank/DDBJ whole genome shotgun (WGS) entry which is preliminary data.</text>
</comment>
<evidence type="ECO:0000256" key="1">
    <source>
        <dbReference type="ARBA" id="ARBA00001954"/>
    </source>
</evidence>
<protein>
    <submittedName>
        <fullName evidence="5">Fatty acid desaturase</fullName>
    </submittedName>
</protein>
<keyword evidence="3" id="KW-0472">Membrane</keyword>
<accession>A0A1U7HKG1</accession>
<dbReference type="EMBL" id="MRCC01000014">
    <property type="protein sequence ID" value="OKH24041.1"/>
    <property type="molecule type" value="Genomic_DNA"/>
</dbReference>
<sequence>MDTSYYLHHKKHLWNAIAIAYTLGGYGSAIALILLSNFWLNALGVVLLAHSLIISAYLSHEFMHGTIFAERKWNAVGGNIMLWLNGGCYARFRDLTQDHIAHHINRVDFAAFNIADLMNKLPAFIRNIILGLEWLHFPIVSFIFQWRSIFAPFWEPQRQDERGRIMTLLIVRGLLLTGLALMSLKALALYFLSYIGMIIVLRFVDAFQHTYEAIPVGSPLPKRDYTYEQTNTFSNVISQRYWWLNLLLLNFGYHNAHHELMKCPWHSLHELDREIFTGEEVHYVTLPKLLGNYHRFRIERIFSDQGTAINEQGNLQLETFYGAIGVSFLVKF</sequence>
<comment type="similarity">
    <text evidence="2">Belongs to the fatty acid desaturase type 2 family.</text>
</comment>
<feature type="transmembrane region" description="Helical" evidence="3">
    <location>
        <begin position="39"/>
        <end position="58"/>
    </location>
</feature>
<dbReference type="InterPro" id="IPR005804">
    <property type="entry name" value="FA_desaturase_dom"/>
</dbReference>
<keyword evidence="6" id="KW-1185">Reference proteome</keyword>
<dbReference type="STRING" id="247279.NIES1031_17010"/>
<dbReference type="Proteomes" id="UP000185984">
    <property type="component" value="Unassembled WGS sequence"/>
</dbReference>
<dbReference type="Pfam" id="PF00487">
    <property type="entry name" value="FA_desaturase"/>
    <property type="match status" value="1"/>
</dbReference>
<dbReference type="AlphaFoldDB" id="A0A1U7HKG1"/>
<proteinExistence type="inferred from homology"/>
<organism evidence="5 6">
    <name type="scientific">Chroogloeocystis siderophila 5.2 s.c.1</name>
    <dbReference type="NCBI Taxonomy" id="247279"/>
    <lineage>
        <taxon>Bacteria</taxon>
        <taxon>Bacillati</taxon>
        <taxon>Cyanobacteriota</taxon>
        <taxon>Cyanophyceae</taxon>
        <taxon>Oscillatoriophycideae</taxon>
        <taxon>Chroococcales</taxon>
        <taxon>Chroococcaceae</taxon>
        <taxon>Chroogloeocystis</taxon>
    </lineage>
</organism>